<dbReference type="Gene3D" id="1.25.40.390">
    <property type="match status" value="1"/>
</dbReference>
<name>A0ABP8FZJ5_9BACT</name>
<organism evidence="8 9">
    <name type="scientific">Compostibacter hankyongensis</name>
    <dbReference type="NCBI Taxonomy" id="1007089"/>
    <lineage>
        <taxon>Bacteria</taxon>
        <taxon>Pseudomonadati</taxon>
        <taxon>Bacteroidota</taxon>
        <taxon>Chitinophagia</taxon>
        <taxon>Chitinophagales</taxon>
        <taxon>Chitinophagaceae</taxon>
        <taxon>Compostibacter</taxon>
    </lineage>
</organism>
<accession>A0ABP8FZJ5</accession>
<dbReference type="EMBL" id="BAABFN010000006">
    <property type="protein sequence ID" value="GAA4314072.1"/>
    <property type="molecule type" value="Genomic_DNA"/>
</dbReference>
<reference evidence="9" key="1">
    <citation type="journal article" date="2019" name="Int. J. Syst. Evol. Microbiol.">
        <title>The Global Catalogue of Microorganisms (GCM) 10K type strain sequencing project: providing services to taxonomists for standard genome sequencing and annotation.</title>
        <authorList>
            <consortium name="The Broad Institute Genomics Platform"/>
            <consortium name="The Broad Institute Genome Sequencing Center for Infectious Disease"/>
            <person name="Wu L."/>
            <person name="Ma J."/>
        </authorList>
    </citation>
    <scope>NUCLEOTIDE SEQUENCE [LARGE SCALE GENOMIC DNA]</scope>
    <source>
        <strain evidence="9">JCM 17664</strain>
    </source>
</reference>
<dbReference type="Pfam" id="PF07980">
    <property type="entry name" value="SusD_RagB"/>
    <property type="match status" value="1"/>
</dbReference>
<evidence type="ECO:0000256" key="4">
    <source>
        <dbReference type="ARBA" id="ARBA00023136"/>
    </source>
</evidence>
<evidence type="ECO:0000259" key="7">
    <source>
        <dbReference type="Pfam" id="PF14322"/>
    </source>
</evidence>
<feature type="domain" description="RagB/SusD" evidence="6">
    <location>
        <begin position="345"/>
        <end position="505"/>
    </location>
</feature>
<dbReference type="InterPro" id="IPR033985">
    <property type="entry name" value="SusD-like_N"/>
</dbReference>
<gene>
    <name evidence="8" type="ORF">GCM10023143_24730</name>
</gene>
<dbReference type="CDD" id="cd08977">
    <property type="entry name" value="SusD"/>
    <property type="match status" value="1"/>
</dbReference>
<comment type="similarity">
    <text evidence="2">Belongs to the SusD family.</text>
</comment>
<dbReference type="Pfam" id="PF14322">
    <property type="entry name" value="SusD-like_3"/>
    <property type="match status" value="1"/>
</dbReference>
<evidence type="ECO:0000256" key="1">
    <source>
        <dbReference type="ARBA" id="ARBA00004442"/>
    </source>
</evidence>
<evidence type="ECO:0000256" key="3">
    <source>
        <dbReference type="ARBA" id="ARBA00022729"/>
    </source>
</evidence>
<dbReference type="InterPro" id="IPR011990">
    <property type="entry name" value="TPR-like_helical_dom_sf"/>
</dbReference>
<evidence type="ECO:0000313" key="8">
    <source>
        <dbReference type="EMBL" id="GAA4314072.1"/>
    </source>
</evidence>
<comment type="caution">
    <text evidence="8">The sequence shown here is derived from an EMBL/GenBank/DDBJ whole genome shotgun (WGS) entry which is preliminary data.</text>
</comment>
<dbReference type="RefSeq" id="WP_344979759.1">
    <property type="nucleotide sequence ID" value="NZ_BAABFN010000006.1"/>
</dbReference>
<evidence type="ECO:0000259" key="6">
    <source>
        <dbReference type="Pfam" id="PF07980"/>
    </source>
</evidence>
<comment type="subcellular location">
    <subcellularLocation>
        <location evidence="1">Cell outer membrane</location>
    </subcellularLocation>
</comment>
<keyword evidence="5" id="KW-0998">Cell outer membrane</keyword>
<dbReference type="SUPFAM" id="SSF48452">
    <property type="entry name" value="TPR-like"/>
    <property type="match status" value="1"/>
</dbReference>
<dbReference type="Proteomes" id="UP001501207">
    <property type="component" value="Unassembled WGS sequence"/>
</dbReference>
<evidence type="ECO:0000313" key="9">
    <source>
        <dbReference type="Proteomes" id="UP001501207"/>
    </source>
</evidence>
<sequence length="505" mass="56342">MNAVIFKQRLRAGMGAAFLMLCSSCSQDFLEITPNHYLTENSFYKTGDDYIQAVNAVYGDLQKYALQAHFLEEGRSDNTTYDTYLDQGSLIGDREFSYLDQFKLTSNAGIVADAWTVNFNAVKDCNLPLSSLPNAGIDPDLTARLAGELRFLRAYFNFASVRYWGDIPLLLKPVTTAEEAFAIARSPQEEAYQAIIRDAQYADSVLPAAYSGADIGRVTRGAAEMLLAKVYLTRKAFPEAEKMLRQIMSGGRYALLPDYAALFDPANKNNKESIFEVQFKEGPEGESSNFIYQFAPVGTHGTVFVGPGTGGGRNLPTRDMAAAYEDGDLRKAVSLGSVERDGAMVYYIKKYDHDSDPDYARTPDNWPIYRYADVLLMLAEVINEQGYRTGEPFDLLNEVRSRAGLPSLQPADLPDQEAFRKALAHERRVELAFENHRWFDLVRTGKAVEVMTAYGKKEIADPTTPPPAFLPFDGNSFAVKPYMLLYPVPGDELNKDPNIKQNEGY</sequence>
<keyword evidence="4" id="KW-0472">Membrane</keyword>
<proteinExistence type="inferred from homology"/>
<protein>
    <submittedName>
        <fullName evidence="8">RagB/SusD family nutrient uptake outer membrane protein</fullName>
    </submittedName>
</protein>
<dbReference type="InterPro" id="IPR012944">
    <property type="entry name" value="SusD_RagB_dom"/>
</dbReference>
<feature type="domain" description="SusD-like N-terminal" evidence="7">
    <location>
        <begin position="76"/>
        <end position="232"/>
    </location>
</feature>
<evidence type="ECO:0000256" key="5">
    <source>
        <dbReference type="ARBA" id="ARBA00023237"/>
    </source>
</evidence>
<evidence type="ECO:0000256" key="2">
    <source>
        <dbReference type="ARBA" id="ARBA00006275"/>
    </source>
</evidence>
<keyword evidence="3" id="KW-0732">Signal</keyword>
<keyword evidence="9" id="KW-1185">Reference proteome</keyword>